<sequence length="244" mass="26691">MPSPCSARLADRSRTPGDADQRRTLADQREADQQSAAVTYEELRDQLAAGDDTVTALDLATAHFQVERTTLLVPPAKAAIKRAEKAVEAHEAQTSPTLAQWLHKVIEKNPFAFGLQGMPITVVPTVPQDAEGPAVFLTQTKPTSTDLGTGMMSGTVWVHVVLPEHATWEYIAFSTGAKRLISDAGLARYAEVIARQQLTSPKLTIELVDVEPELPVLPIEAPEHAAQGFRRHGLPIGRRRWRPD</sequence>
<comment type="caution">
    <text evidence="2">The sequence shown here is derived from an EMBL/GenBank/DDBJ whole genome shotgun (WGS) entry which is preliminary data.</text>
</comment>
<proteinExistence type="predicted"/>
<dbReference type="EMBL" id="JAPNTZ010000018">
    <property type="protein sequence ID" value="MCY1144034.1"/>
    <property type="molecule type" value="Genomic_DNA"/>
</dbReference>
<accession>A0ABT4BBY4</accession>
<organism evidence="2 3">
    <name type="scientific">Paractinoplanes pyxinae</name>
    <dbReference type="NCBI Taxonomy" id="2997416"/>
    <lineage>
        <taxon>Bacteria</taxon>
        <taxon>Bacillati</taxon>
        <taxon>Actinomycetota</taxon>
        <taxon>Actinomycetes</taxon>
        <taxon>Micromonosporales</taxon>
        <taxon>Micromonosporaceae</taxon>
        <taxon>Paractinoplanes</taxon>
    </lineage>
</organism>
<reference evidence="2" key="1">
    <citation type="submission" date="2022-11" db="EMBL/GenBank/DDBJ databases">
        <authorList>
            <person name="Somphong A."/>
            <person name="Phongsopitanun W."/>
        </authorList>
    </citation>
    <scope>NUCLEOTIDE SEQUENCE</scope>
    <source>
        <strain evidence="2">Pm04-4</strain>
    </source>
</reference>
<evidence type="ECO:0000313" key="2">
    <source>
        <dbReference type="EMBL" id="MCY1144034.1"/>
    </source>
</evidence>
<evidence type="ECO:0000256" key="1">
    <source>
        <dbReference type="SAM" id="MobiDB-lite"/>
    </source>
</evidence>
<gene>
    <name evidence="2" type="ORF">OWR29_39075</name>
</gene>
<feature type="compositionally biased region" description="Basic and acidic residues" evidence="1">
    <location>
        <begin position="9"/>
        <end position="32"/>
    </location>
</feature>
<protein>
    <submittedName>
        <fullName evidence="2">Uncharacterized protein</fullName>
    </submittedName>
</protein>
<keyword evidence="3" id="KW-1185">Reference proteome</keyword>
<dbReference type="RefSeq" id="WP_267568591.1">
    <property type="nucleotide sequence ID" value="NZ_JAPNTZ010000018.1"/>
</dbReference>
<dbReference type="Proteomes" id="UP001151002">
    <property type="component" value="Unassembled WGS sequence"/>
</dbReference>
<evidence type="ECO:0000313" key="3">
    <source>
        <dbReference type="Proteomes" id="UP001151002"/>
    </source>
</evidence>
<name>A0ABT4BBY4_9ACTN</name>
<feature type="region of interest" description="Disordered" evidence="1">
    <location>
        <begin position="1"/>
        <end position="34"/>
    </location>
</feature>